<evidence type="ECO:0000256" key="5">
    <source>
        <dbReference type="ARBA" id="ARBA00022927"/>
    </source>
</evidence>
<keyword evidence="8 11" id="KW-0472">Membrane</keyword>
<reference evidence="12 13" key="1">
    <citation type="journal article" date="2024" name="G3 (Bethesda)">
        <title>Genome assembly of Hibiscus sabdariffa L. provides insights into metabolisms of medicinal natural products.</title>
        <authorList>
            <person name="Kim T."/>
        </authorList>
    </citation>
    <scope>NUCLEOTIDE SEQUENCE [LARGE SCALE GENOMIC DNA]</scope>
    <source>
        <strain evidence="12">TK-2024</strain>
        <tissue evidence="12">Old leaves</tissue>
    </source>
</reference>
<feature type="region of interest" description="Disordered" evidence="10">
    <location>
        <begin position="43"/>
        <end position="62"/>
    </location>
</feature>
<comment type="caution">
    <text evidence="12">The sequence shown here is derived from an EMBL/GenBank/DDBJ whole genome shotgun (WGS) entry which is preliminary data.</text>
</comment>
<evidence type="ECO:0000256" key="2">
    <source>
        <dbReference type="ARBA" id="ARBA00008160"/>
    </source>
</evidence>
<evidence type="ECO:0008006" key="14">
    <source>
        <dbReference type="Google" id="ProtNLM"/>
    </source>
</evidence>
<evidence type="ECO:0000256" key="6">
    <source>
        <dbReference type="ARBA" id="ARBA00022989"/>
    </source>
</evidence>
<dbReference type="EMBL" id="JBBPBM010000020">
    <property type="protein sequence ID" value="KAK8551212.1"/>
    <property type="molecule type" value="Genomic_DNA"/>
</dbReference>
<feature type="transmembrane region" description="Helical" evidence="11">
    <location>
        <begin position="902"/>
        <end position="922"/>
    </location>
</feature>
<keyword evidence="3" id="KW-0813">Transport</keyword>
<feature type="transmembrane region" description="Helical" evidence="11">
    <location>
        <begin position="876"/>
        <end position="896"/>
    </location>
</feature>
<dbReference type="Gene3D" id="1.10.287.1490">
    <property type="match status" value="2"/>
</dbReference>
<dbReference type="PANTHER" id="PTHR12952:SF0">
    <property type="entry name" value="PROTEIN SYS1 HOMOLOG"/>
    <property type="match status" value="1"/>
</dbReference>
<comment type="similarity">
    <text evidence="2">Belongs to the SYS1 family.</text>
</comment>
<evidence type="ECO:0000313" key="12">
    <source>
        <dbReference type="EMBL" id="KAK8551212.1"/>
    </source>
</evidence>
<feature type="transmembrane region" description="Helical" evidence="11">
    <location>
        <begin position="779"/>
        <end position="801"/>
    </location>
</feature>
<keyword evidence="4 11" id="KW-0812">Transmembrane</keyword>
<evidence type="ECO:0000256" key="8">
    <source>
        <dbReference type="ARBA" id="ARBA00023136"/>
    </source>
</evidence>
<dbReference type="Pfam" id="PF09801">
    <property type="entry name" value="SYS1"/>
    <property type="match status" value="1"/>
</dbReference>
<organism evidence="12 13">
    <name type="scientific">Hibiscus sabdariffa</name>
    <name type="common">roselle</name>
    <dbReference type="NCBI Taxonomy" id="183260"/>
    <lineage>
        <taxon>Eukaryota</taxon>
        <taxon>Viridiplantae</taxon>
        <taxon>Streptophyta</taxon>
        <taxon>Embryophyta</taxon>
        <taxon>Tracheophyta</taxon>
        <taxon>Spermatophyta</taxon>
        <taxon>Magnoliopsida</taxon>
        <taxon>eudicotyledons</taxon>
        <taxon>Gunneridae</taxon>
        <taxon>Pentapetalae</taxon>
        <taxon>rosids</taxon>
        <taxon>malvids</taxon>
        <taxon>Malvales</taxon>
        <taxon>Malvaceae</taxon>
        <taxon>Malvoideae</taxon>
        <taxon>Hibiscus</taxon>
    </lineage>
</organism>
<evidence type="ECO:0000256" key="4">
    <source>
        <dbReference type="ARBA" id="ARBA00022692"/>
    </source>
</evidence>
<evidence type="ECO:0000256" key="1">
    <source>
        <dbReference type="ARBA" id="ARBA00004653"/>
    </source>
</evidence>
<keyword evidence="7" id="KW-0333">Golgi apparatus</keyword>
<feature type="transmembrane region" description="Helical" evidence="11">
    <location>
        <begin position="845"/>
        <end position="869"/>
    </location>
</feature>
<dbReference type="SUPFAM" id="SSF57997">
    <property type="entry name" value="Tropomyosin"/>
    <property type="match status" value="1"/>
</dbReference>
<proteinExistence type="inferred from homology"/>
<evidence type="ECO:0000256" key="11">
    <source>
        <dbReference type="SAM" id="Phobius"/>
    </source>
</evidence>
<feature type="region of interest" description="Disordered" evidence="10">
    <location>
        <begin position="688"/>
        <end position="712"/>
    </location>
</feature>
<comment type="subcellular location">
    <subcellularLocation>
        <location evidence="1">Golgi apparatus membrane</location>
        <topology evidence="1">Multi-pass membrane protein</topology>
    </subcellularLocation>
</comment>
<keyword evidence="5" id="KW-0653">Protein transport</keyword>
<accession>A0ABR2E5L2</accession>
<keyword evidence="6 11" id="KW-1133">Transmembrane helix</keyword>
<protein>
    <recommendedName>
        <fullName evidence="14">Protein CASP</fullName>
    </recommendedName>
</protein>
<keyword evidence="9" id="KW-0175">Coiled coil</keyword>
<evidence type="ECO:0000256" key="3">
    <source>
        <dbReference type="ARBA" id="ARBA00022448"/>
    </source>
</evidence>
<keyword evidence="13" id="KW-1185">Reference proteome</keyword>
<gene>
    <name evidence="12" type="ORF">V6N12_039867</name>
</gene>
<feature type="coiled-coil region" evidence="9">
    <location>
        <begin position="385"/>
        <end position="489"/>
    </location>
</feature>
<dbReference type="PANTHER" id="PTHR12952">
    <property type="entry name" value="SYS1"/>
    <property type="match status" value="1"/>
</dbReference>
<evidence type="ECO:0000256" key="7">
    <source>
        <dbReference type="ARBA" id="ARBA00023034"/>
    </source>
</evidence>
<feature type="compositionally biased region" description="Basic and acidic residues" evidence="10">
    <location>
        <begin position="701"/>
        <end position="712"/>
    </location>
</feature>
<evidence type="ECO:0000313" key="13">
    <source>
        <dbReference type="Proteomes" id="UP001472677"/>
    </source>
</evidence>
<feature type="transmembrane region" description="Helical" evidence="11">
    <location>
        <begin position="808"/>
        <end position="825"/>
    </location>
</feature>
<dbReference type="InterPro" id="IPR019185">
    <property type="entry name" value="Integral_membrane_SYS1-rel"/>
</dbReference>
<dbReference type="Proteomes" id="UP001472677">
    <property type="component" value="Unassembled WGS sequence"/>
</dbReference>
<feature type="region of interest" description="Disordered" evidence="10">
    <location>
        <begin position="100"/>
        <end position="120"/>
    </location>
</feature>
<name>A0ABR2E5L2_9ROSI</name>
<evidence type="ECO:0000256" key="9">
    <source>
        <dbReference type="SAM" id="Coils"/>
    </source>
</evidence>
<feature type="compositionally biased region" description="Basic and acidic residues" evidence="10">
    <location>
        <begin position="100"/>
        <end position="113"/>
    </location>
</feature>
<sequence>MGFVMGSSFYLQTPIPNFQLPFSSSSSSSESVYFNLRNAESKRRRRSFRPPMASLSHQDPNDHVSRKRRAVLLVGISILPFLQLRANALEVSTLKNMAESELKKPEENQKAEEAQGDSPSNPFLSLLNGLGIFGTSVLAPLYASIQKDKKAADEALESMKIKLQQKEAAIFSMEKDFESKLIDEREQQTQQLKKAKEEQLSLMDQLNLANSTIAGLGQELRNEKRLIENLNVQIDSLQSNLLKAGEEKRSIEQELKEKLDLVDILQEKVNLLSSELKDKENNIQKLNSSLAEKESELKNLETAYKKTEEELGKANSKIEGLKEELLRNQSELQLKNSSVDELNARISSLTVERDNSRHGFGALQEDYNNLKVASENKAAADAKLLGEREKEIHQLKEKLELALNDASENKATVADLNKEKDNLKKALEEGLQNVKNLKEELLTAEETLAKSKSEASDLFEQLKNSRMHCNELESEISKVRSEFDETKLRLQGSLDEAKQSGEVLASELTASKELLKKTREELQTFSHELASMTENRDSLQRELVDVYKKAETTANDLKEEKVIVSSLKKELQALEKQISKDKEARKSLETDLEEATKSLDEVNQNILKLSKDLESGNAKISGLEDEKMVLYKTLTEQKNASKEAQENMEDAHKLVMSLGKERDSLEKQVKKLEDELASAKGEILRLRSKKKSPEVPVNDKPPQKGESEAEAKVTGKGVLPVESEAQQKFIILQIQKRSFVKTKFADFIQLYGSSSLAHSGLFLFGLADLPDPSSPSLDLGVISIAVMFYGAMVWDPWLIVAQIVCLQCLYYLTLGVFLSFLVGTHVSRMSLVYFFDFATLTSSTLVGWCVIASFLFSAIAGAGYMIYLIERAKKCLDFSATLYIIHLFICLMYGGWPSSVTWWVVNGTGVAVMALLGEYLCIKRERKEIPTRYRSNI</sequence>
<feature type="coiled-coil region" evidence="9">
    <location>
        <begin position="149"/>
        <end position="331"/>
    </location>
</feature>
<evidence type="ECO:0000256" key="10">
    <source>
        <dbReference type="SAM" id="MobiDB-lite"/>
    </source>
</evidence>